<feature type="transmembrane region" description="Helical" evidence="2">
    <location>
        <begin position="496"/>
        <end position="518"/>
    </location>
</feature>
<dbReference type="Proteomes" id="UP001589855">
    <property type="component" value="Unassembled WGS sequence"/>
</dbReference>
<feature type="compositionally biased region" description="Polar residues" evidence="1">
    <location>
        <begin position="970"/>
        <end position="981"/>
    </location>
</feature>
<dbReference type="Pfam" id="PF20155">
    <property type="entry name" value="TMP_3"/>
    <property type="match status" value="1"/>
</dbReference>
<evidence type="ECO:0000313" key="5">
    <source>
        <dbReference type="Proteomes" id="UP001589855"/>
    </source>
</evidence>
<dbReference type="InterPro" id="IPR013491">
    <property type="entry name" value="Tape_meas_N"/>
</dbReference>
<feature type="domain" description="Tape measure protein N-terminal" evidence="3">
    <location>
        <begin position="92"/>
        <end position="267"/>
    </location>
</feature>
<dbReference type="RefSeq" id="WP_137645851.1">
    <property type="nucleotide sequence ID" value="NZ_BAABRM010000026.1"/>
</dbReference>
<keyword evidence="2" id="KW-1133">Transmembrane helix</keyword>
<dbReference type="EMBL" id="JBHLUK010000014">
    <property type="protein sequence ID" value="MFC0423086.1"/>
    <property type="molecule type" value="Genomic_DNA"/>
</dbReference>
<comment type="caution">
    <text evidence="4">The sequence shown here is derived from an EMBL/GenBank/DDBJ whole genome shotgun (WGS) entry which is preliminary data.</text>
</comment>
<feature type="transmembrane region" description="Helical" evidence="2">
    <location>
        <begin position="759"/>
        <end position="785"/>
    </location>
</feature>
<feature type="transmembrane region" description="Helical" evidence="2">
    <location>
        <begin position="530"/>
        <end position="557"/>
    </location>
</feature>
<reference evidence="4 5" key="1">
    <citation type="submission" date="2024-09" db="EMBL/GenBank/DDBJ databases">
        <authorList>
            <person name="Sun Q."/>
            <person name="Mori K."/>
        </authorList>
    </citation>
    <scope>NUCLEOTIDE SEQUENCE [LARGE SCALE GENOMIC DNA]</scope>
    <source>
        <strain evidence="4 5">TBRC 4575</strain>
    </source>
</reference>
<gene>
    <name evidence="4" type="ORF">ACFFGS_02825</name>
</gene>
<sequence>MSTVSATIKILDGFSGPLSKLNSGLQAGQSRFSQFKSAMNGNPFGSVNKSAQQTGGIFKQMLGANLIGSGISKGVGMATSGIGSMMTELNDSSKAWQTFNGNMSMIGQSQGQINKTRGSLQKYAQQTIYSASDMASTYSQLAAVGTKNTGQLVKGFGGLAAASADPQQAMKTLSQQATQAAAKPQIQWADFKLMLEQTPAGMAMVAKTMHKSTGQLVKDVQAGKVKTDDFFNAIAKTGTNKNFSKMATQYKTVGQAMDGLKETLANNLQPAFDKVGKVGIKAISELTDSLGKVKFDTIADKITPMVTGVVNGLKTAGKAVRAFFKSFSDSGAISSMGAAFSSIKETIGSVIGKLSSMGTKDPFAAFKTLGSITGGALKGAANAITAISDVIGDLDPSSLKVLGAAFVALKAGTKGLILTAVVAGLTALSKLDSGTLNALAKALGVLAIGLVTIKTLGKLDSAFTGLSRGIKSLGSGGAISKIGSSASAGAAGFIKLGASLLLVGGAILLAGAGMWLMVDATTSLVAAGWPAVAVFAGMVIGIAALAAVVALIGPAMIAGAVGFVIFGAALLIIGVAVFVAAAGLAILATQLPLIAQYGLTAAINILALAGAIAVFGLGAIVAAVGLILLGAALLVVGVGFAVAAIGALLFGVAMAIVAATVLIAAVGMLMLAVAVPLVAAFSLVAAVGLLMMSAALMIIAVVGLIAGAGMIVLGVGLMLVAPLAIVAAAGILLLGAAAIVLGAGLIIVAAGLAAVAAGLILAAAGVMVLVTAFITAGTMLVSAIVGAMKNVISAVSDGISTAVSTAKSFGSALVSVGKDLIQGLVNGIKSMISTAVSTVKNVAGSVVKAAKSVLHIGSPSKLFNQYGRWVDQGLINGLNRDAGGAASASSAMAQGVVNAASGMSATLPNLVAGSLAGNNAGDVLADGFGRALVMINRVSKAIDGLGSNSIGVNGRMASDLPLSSPYGEGKSTTTTNTNYGNDESNVVVQVQSGAIQLVSSGNAQMDGEAIVRAAEDYLKHLNGKSMS</sequence>
<evidence type="ECO:0000256" key="1">
    <source>
        <dbReference type="SAM" id="MobiDB-lite"/>
    </source>
</evidence>
<accession>A0ABV6K0U5</accession>
<feature type="transmembrane region" description="Helical" evidence="2">
    <location>
        <begin position="601"/>
        <end position="634"/>
    </location>
</feature>
<feature type="region of interest" description="Disordered" evidence="1">
    <location>
        <begin position="962"/>
        <end position="981"/>
    </location>
</feature>
<evidence type="ECO:0000256" key="2">
    <source>
        <dbReference type="SAM" id="Phobius"/>
    </source>
</evidence>
<dbReference type="NCBIfam" id="TIGR02675">
    <property type="entry name" value="tape_meas_nterm"/>
    <property type="match status" value="1"/>
</dbReference>
<keyword evidence="2" id="KW-0472">Membrane</keyword>
<name>A0ABV6K0U5_9LACO</name>
<proteinExistence type="predicted"/>
<protein>
    <submittedName>
        <fullName evidence="4">Tape measure protein</fullName>
    </submittedName>
</protein>
<organism evidence="4 5">
    <name type="scientific">Lactiplantibacillus plajomi</name>
    <dbReference type="NCBI Taxonomy" id="1457217"/>
    <lineage>
        <taxon>Bacteria</taxon>
        <taxon>Bacillati</taxon>
        <taxon>Bacillota</taxon>
        <taxon>Bacilli</taxon>
        <taxon>Lactobacillales</taxon>
        <taxon>Lactobacillaceae</taxon>
        <taxon>Lactiplantibacillus</taxon>
    </lineage>
</organism>
<evidence type="ECO:0000259" key="3">
    <source>
        <dbReference type="Pfam" id="PF20155"/>
    </source>
</evidence>
<keyword evidence="5" id="KW-1185">Reference proteome</keyword>
<feature type="transmembrane region" description="Helical" evidence="2">
    <location>
        <begin position="731"/>
        <end position="753"/>
    </location>
</feature>
<feature type="transmembrane region" description="Helical" evidence="2">
    <location>
        <begin position="563"/>
        <end position="589"/>
    </location>
</feature>
<keyword evidence="2" id="KW-0812">Transmembrane</keyword>
<evidence type="ECO:0000313" key="4">
    <source>
        <dbReference type="EMBL" id="MFC0423086.1"/>
    </source>
</evidence>